<protein>
    <submittedName>
        <fullName evidence="1">Uncharacterized protein</fullName>
    </submittedName>
</protein>
<proteinExistence type="predicted"/>
<evidence type="ECO:0000313" key="2">
    <source>
        <dbReference type="Proteomes" id="UP000467700"/>
    </source>
</evidence>
<dbReference type="OrthoDB" id="3143640at2759"/>
<dbReference type="EMBL" id="CACVBS010000051">
    <property type="protein sequence ID" value="CAA7265802.1"/>
    <property type="molecule type" value="Genomic_DNA"/>
</dbReference>
<organism evidence="1 2">
    <name type="scientific">Cyclocybe aegerita</name>
    <name type="common">Black poplar mushroom</name>
    <name type="synonym">Agrocybe aegerita</name>
    <dbReference type="NCBI Taxonomy" id="1973307"/>
    <lineage>
        <taxon>Eukaryota</taxon>
        <taxon>Fungi</taxon>
        <taxon>Dikarya</taxon>
        <taxon>Basidiomycota</taxon>
        <taxon>Agaricomycotina</taxon>
        <taxon>Agaricomycetes</taxon>
        <taxon>Agaricomycetidae</taxon>
        <taxon>Agaricales</taxon>
        <taxon>Agaricineae</taxon>
        <taxon>Bolbitiaceae</taxon>
        <taxon>Cyclocybe</taxon>
    </lineage>
</organism>
<accession>A0A8S0X3A3</accession>
<reference evidence="1 2" key="1">
    <citation type="submission" date="2020-01" db="EMBL/GenBank/DDBJ databases">
        <authorList>
            <person name="Gupta K D."/>
        </authorList>
    </citation>
    <scope>NUCLEOTIDE SEQUENCE [LARGE SCALE GENOMIC DNA]</scope>
</reference>
<gene>
    <name evidence="1" type="ORF">AAE3_LOCUS8216</name>
</gene>
<sequence>MVVCFQDIPLPSPHLPTSQLVNPVMLSIYPQPTALPSKDTSHLQLEVNELGNLNDAVQSFTTRTVHTGTSAVRLHCTIPTWSASTDTCLDLHDLQEVKARFLHFIHDLLQSLRSAGVSASYSLAPSSSPLCLVSQRPIDTEVLQKVGQCSNQFKRKQVTLIDLEDAPCLVIT</sequence>
<keyword evidence="2" id="KW-1185">Reference proteome</keyword>
<comment type="caution">
    <text evidence="1">The sequence shown here is derived from an EMBL/GenBank/DDBJ whole genome shotgun (WGS) entry which is preliminary data.</text>
</comment>
<evidence type="ECO:0000313" key="1">
    <source>
        <dbReference type="EMBL" id="CAA7265802.1"/>
    </source>
</evidence>
<name>A0A8S0X3A3_CYCAE</name>
<dbReference type="Proteomes" id="UP000467700">
    <property type="component" value="Unassembled WGS sequence"/>
</dbReference>
<dbReference type="AlphaFoldDB" id="A0A8S0X3A3"/>